<gene>
    <name evidence="3" type="ORF">V5O48_009575</name>
</gene>
<feature type="domain" description="GmrSD restriction endonucleases N-terminal" evidence="2">
    <location>
        <begin position="85"/>
        <end position="197"/>
    </location>
</feature>
<evidence type="ECO:0000259" key="2">
    <source>
        <dbReference type="Pfam" id="PF03235"/>
    </source>
</evidence>
<reference evidence="3 4" key="1">
    <citation type="submission" date="2024-02" db="EMBL/GenBank/DDBJ databases">
        <title>A draft genome for the cacao thread blight pathogen Marasmius crinis-equi.</title>
        <authorList>
            <person name="Cohen S.P."/>
            <person name="Baruah I.K."/>
            <person name="Amoako-Attah I."/>
            <person name="Bukari Y."/>
            <person name="Meinhardt L.W."/>
            <person name="Bailey B.A."/>
        </authorList>
    </citation>
    <scope>NUCLEOTIDE SEQUENCE [LARGE SCALE GENOMIC DNA]</scope>
    <source>
        <strain evidence="3 4">GH-76</strain>
    </source>
</reference>
<organism evidence="3 4">
    <name type="scientific">Marasmius crinis-equi</name>
    <dbReference type="NCBI Taxonomy" id="585013"/>
    <lineage>
        <taxon>Eukaryota</taxon>
        <taxon>Fungi</taxon>
        <taxon>Dikarya</taxon>
        <taxon>Basidiomycota</taxon>
        <taxon>Agaricomycotina</taxon>
        <taxon>Agaricomycetes</taxon>
        <taxon>Agaricomycetidae</taxon>
        <taxon>Agaricales</taxon>
        <taxon>Marasmiineae</taxon>
        <taxon>Marasmiaceae</taxon>
        <taxon>Marasmius</taxon>
    </lineage>
</organism>
<dbReference type="PANTHER" id="PTHR39639:SF1">
    <property type="entry name" value="DUF262 DOMAIN-CONTAINING PROTEIN"/>
    <property type="match status" value="1"/>
</dbReference>
<dbReference type="InterPro" id="IPR004919">
    <property type="entry name" value="GmrSD_N"/>
</dbReference>
<evidence type="ECO:0000256" key="1">
    <source>
        <dbReference type="SAM" id="MobiDB-lite"/>
    </source>
</evidence>
<feature type="compositionally biased region" description="Acidic residues" evidence="1">
    <location>
        <begin position="15"/>
        <end position="29"/>
    </location>
</feature>
<feature type="region of interest" description="Disordered" evidence="1">
    <location>
        <begin position="204"/>
        <end position="322"/>
    </location>
</feature>
<sequence length="430" mass="47648">MASDISMQDRISGDAESELTDIESSDNELDGSHPSPALKKPSSTSRLTKLPLPKSRLCIYTTESICKWLRNDAIDLQEAEHEKDITWTNEKQSNFLDSIINNYYIPPIVLCVEHDPSTGKVSKMICIDGRQRLNSLWRFMNGDLYHKDPRSGSKIWYDTIKVEGRKGMSKPDRTEFESQQILCIEYDDLTEEQQREVCVRARQRLRSDSTRSPTPNHSHLRRRCHAASNAGNLDGSNDIVTERETPKTPVASTSQAFHTSPPPVASLGCPQSQVSEAAGHSSGAASDSSEEVYQSAEEGSTGTVAMQDESTMNSADKSGIDLSVHEDPADAMQFEHGDPEVKGFSCGNTEISSFLSDVKDILNSFSGETGDEDSVITLRQKIDELEGLALEALIRARRLQNELEVKRTDSLEVALLTRWEAFCESKLGGV</sequence>
<accession>A0ABR3FAP0</accession>
<evidence type="ECO:0000313" key="3">
    <source>
        <dbReference type="EMBL" id="KAL0572383.1"/>
    </source>
</evidence>
<name>A0ABR3FAP0_9AGAR</name>
<dbReference type="PANTHER" id="PTHR39639">
    <property type="entry name" value="CHROMOSOME 16, WHOLE GENOME SHOTGUN SEQUENCE"/>
    <property type="match status" value="1"/>
</dbReference>
<evidence type="ECO:0000313" key="4">
    <source>
        <dbReference type="Proteomes" id="UP001465976"/>
    </source>
</evidence>
<feature type="compositionally biased region" description="Low complexity" evidence="1">
    <location>
        <begin position="275"/>
        <end position="287"/>
    </location>
</feature>
<dbReference type="Pfam" id="PF03235">
    <property type="entry name" value="GmrSD_N"/>
    <property type="match status" value="1"/>
</dbReference>
<proteinExistence type="predicted"/>
<feature type="compositionally biased region" description="Polar residues" evidence="1">
    <location>
        <begin position="297"/>
        <end position="316"/>
    </location>
</feature>
<dbReference type="Proteomes" id="UP001465976">
    <property type="component" value="Unassembled WGS sequence"/>
</dbReference>
<dbReference type="EMBL" id="JBAHYK010000635">
    <property type="protein sequence ID" value="KAL0572383.1"/>
    <property type="molecule type" value="Genomic_DNA"/>
</dbReference>
<feature type="compositionally biased region" description="Polar residues" evidence="1">
    <location>
        <begin position="229"/>
        <end position="239"/>
    </location>
</feature>
<comment type="caution">
    <text evidence="3">The sequence shown here is derived from an EMBL/GenBank/DDBJ whole genome shotgun (WGS) entry which is preliminary data.</text>
</comment>
<feature type="region of interest" description="Disordered" evidence="1">
    <location>
        <begin position="1"/>
        <end position="47"/>
    </location>
</feature>
<protein>
    <recommendedName>
        <fullName evidence="2">GmrSD restriction endonucleases N-terminal domain-containing protein</fullName>
    </recommendedName>
</protein>
<keyword evidence="4" id="KW-1185">Reference proteome</keyword>